<feature type="binding site" evidence="19">
    <location>
        <position position="92"/>
    </location>
    <ligand>
        <name>GTP</name>
        <dbReference type="ChEBI" id="CHEBI:37565"/>
    </ligand>
</feature>
<evidence type="ECO:0000313" key="21">
    <source>
        <dbReference type="Proteomes" id="UP000276542"/>
    </source>
</evidence>
<dbReference type="GO" id="GO:0005525">
    <property type="term" value="F:GTP binding"/>
    <property type="evidence" value="ECO:0007669"/>
    <property type="project" value="UniProtKB-KW"/>
</dbReference>
<evidence type="ECO:0000256" key="9">
    <source>
        <dbReference type="ARBA" id="ARBA00012523"/>
    </source>
</evidence>
<comment type="catalytic activity">
    <reaction evidence="2">
        <text>adenosylcob(III)inamide phosphate + GTP + H(+) = adenosylcob(III)inamide-GDP + diphosphate</text>
        <dbReference type="Rhea" id="RHEA:22712"/>
        <dbReference type="ChEBI" id="CHEBI:15378"/>
        <dbReference type="ChEBI" id="CHEBI:33019"/>
        <dbReference type="ChEBI" id="CHEBI:37565"/>
        <dbReference type="ChEBI" id="CHEBI:58502"/>
        <dbReference type="ChEBI" id="CHEBI:60487"/>
        <dbReference type="EC" id="2.7.7.62"/>
    </reaction>
</comment>
<feature type="binding site" evidence="19">
    <location>
        <begin position="43"/>
        <end position="45"/>
    </location>
    <ligand>
        <name>GTP</name>
        <dbReference type="ChEBI" id="CHEBI:37565"/>
    </ligand>
</feature>
<feature type="active site" description="GMP-histidine intermediate" evidence="18">
    <location>
        <position position="62"/>
    </location>
</feature>
<accession>A0A3A5HIH1</accession>
<dbReference type="GO" id="GO:0043752">
    <property type="term" value="F:adenosylcobinamide kinase activity"/>
    <property type="evidence" value="ECO:0007669"/>
    <property type="project" value="UniProtKB-EC"/>
</dbReference>
<dbReference type="OrthoDB" id="9788370at2"/>
<dbReference type="PANTHER" id="PTHR34848:SF1">
    <property type="entry name" value="BIFUNCTIONAL ADENOSYLCOBALAMIN BIOSYNTHESIS PROTEIN COBU"/>
    <property type="match status" value="1"/>
</dbReference>
<dbReference type="InterPro" id="IPR003203">
    <property type="entry name" value="CobU/CobP"/>
</dbReference>
<evidence type="ECO:0000256" key="12">
    <source>
        <dbReference type="ARBA" id="ARBA00022741"/>
    </source>
</evidence>
<evidence type="ECO:0000256" key="13">
    <source>
        <dbReference type="ARBA" id="ARBA00022777"/>
    </source>
</evidence>
<evidence type="ECO:0000256" key="1">
    <source>
        <dbReference type="ARBA" id="ARBA00000312"/>
    </source>
</evidence>
<evidence type="ECO:0000256" key="6">
    <source>
        <dbReference type="ARBA" id="ARBA00005159"/>
    </source>
</evidence>
<evidence type="ECO:0000256" key="7">
    <source>
        <dbReference type="ARBA" id="ARBA00007490"/>
    </source>
</evidence>
<evidence type="ECO:0000256" key="15">
    <source>
        <dbReference type="ARBA" id="ARBA00023134"/>
    </source>
</evidence>
<feature type="binding site" evidence="19">
    <location>
        <begin position="19"/>
        <end position="26"/>
    </location>
    <ligand>
        <name>GTP</name>
        <dbReference type="ChEBI" id="CHEBI:37565"/>
    </ligand>
</feature>
<evidence type="ECO:0000256" key="5">
    <source>
        <dbReference type="ARBA" id="ARBA00004692"/>
    </source>
</evidence>
<keyword evidence="12 19" id="KW-0547">Nucleotide-binding</keyword>
<evidence type="ECO:0000256" key="17">
    <source>
        <dbReference type="ARBA" id="ARBA00030571"/>
    </source>
</evidence>
<evidence type="ECO:0000256" key="19">
    <source>
        <dbReference type="PIRSR" id="PIRSR006135-2"/>
    </source>
</evidence>
<dbReference type="SUPFAM" id="SSF52540">
    <property type="entry name" value="P-loop containing nucleoside triphosphate hydrolases"/>
    <property type="match status" value="1"/>
</dbReference>
<comment type="catalytic activity">
    <reaction evidence="3">
        <text>adenosylcob(III)inamide + GTP = adenosylcob(III)inamide phosphate + GDP + H(+)</text>
        <dbReference type="Rhea" id="RHEA:15765"/>
        <dbReference type="ChEBI" id="CHEBI:2480"/>
        <dbReference type="ChEBI" id="CHEBI:15378"/>
        <dbReference type="ChEBI" id="CHEBI:37565"/>
        <dbReference type="ChEBI" id="CHEBI:58189"/>
        <dbReference type="ChEBI" id="CHEBI:58502"/>
        <dbReference type="EC" id="2.7.1.156"/>
    </reaction>
</comment>
<dbReference type="GO" id="GO:0009236">
    <property type="term" value="P:cobalamin biosynthetic process"/>
    <property type="evidence" value="ECO:0007669"/>
    <property type="project" value="UniProtKB-UniPathway"/>
</dbReference>
<evidence type="ECO:0000256" key="4">
    <source>
        <dbReference type="ARBA" id="ARBA00003889"/>
    </source>
</evidence>
<dbReference type="GO" id="GO:0008820">
    <property type="term" value="F:cobinamide phosphate guanylyltransferase activity"/>
    <property type="evidence" value="ECO:0007669"/>
    <property type="project" value="UniProtKB-EC"/>
</dbReference>
<gene>
    <name evidence="20" type="ORF">D4739_15775</name>
</gene>
<dbReference type="UniPathway" id="UPA00148">
    <property type="reaction ID" value="UER00236"/>
</dbReference>
<evidence type="ECO:0000256" key="14">
    <source>
        <dbReference type="ARBA" id="ARBA00022840"/>
    </source>
</evidence>
<dbReference type="Proteomes" id="UP000276542">
    <property type="component" value="Unassembled WGS sequence"/>
</dbReference>
<dbReference type="CDD" id="cd00544">
    <property type="entry name" value="CobU"/>
    <property type="match status" value="1"/>
</dbReference>
<evidence type="ECO:0000256" key="11">
    <source>
        <dbReference type="ARBA" id="ARBA00022679"/>
    </source>
</evidence>
<keyword evidence="13 20" id="KW-0418">Kinase</keyword>
<evidence type="ECO:0000256" key="8">
    <source>
        <dbReference type="ARBA" id="ARBA00012016"/>
    </source>
</evidence>
<comment type="catalytic activity">
    <reaction evidence="1">
        <text>adenosylcob(III)inamide + ATP = adenosylcob(III)inamide phosphate + ADP + H(+)</text>
        <dbReference type="Rhea" id="RHEA:15769"/>
        <dbReference type="ChEBI" id="CHEBI:2480"/>
        <dbReference type="ChEBI" id="CHEBI:15378"/>
        <dbReference type="ChEBI" id="CHEBI:30616"/>
        <dbReference type="ChEBI" id="CHEBI:58502"/>
        <dbReference type="ChEBI" id="CHEBI:456216"/>
        <dbReference type="EC" id="2.7.1.156"/>
    </reaction>
</comment>
<sequence>MAPSVGRGRFCGVLTLVIGGARSGKSRYAEGLLRDRTDVTYVATGYPGDADDAAWAERVRVHQERRPVSWGSIETLDVARMASEPGGPLLVDCLTLWLTRIMDGHDCWSDEGWARNQAGFRLEVADFVDTLAHAGRDVVLVTNEVGQGVIPADPGTRRFVDEMGALNAAVAAVANDVVWCVAGRTVRL</sequence>
<evidence type="ECO:0000256" key="18">
    <source>
        <dbReference type="PIRSR" id="PIRSR006135-1"/>
    </source>
</evidence>
<keyword evidence="20" id="KW-0548">Nucleotidyltransferase</keyword>
<dbReference type="EMBL" id="QYRP01000002">
    <property type="protein sequence ID" value="RJS47527.1"/>
    <property type="molecule type" value="Genomic_DNA"/>
</dbReference>
<evidence type="ECO:0000256" key="3">
    <source>
        <dbReference type="ARBA" id="ARBA00001522"/>
    </source>
</evidence>
<proteinExistence type="inferred from homology"/>
<feature type="binding site" evidence="19">
    <location>
        <position position="74"/>
    </location>
    <ligand>
        <name>GTP</name>
        <dbReference type="ChEBI" id="CHEBI:37565"/>
    </ligand>
</feature>
<evidence type="ECO:0000256" key="10">
    <source>
        <dbReference type="ARBA" id="ARBA00022573"/>
    </source>
</evidence>
<keyword evidence="21" id="KW-1185">Reference proteome</keyword>
<dbReference type="Gene3D" id="3.40.50.300">
    <property type="entry name" value="P-loop containing nucleotide triphosphate hydrolases"/>
    <property type="match status" value="1"/>
</dbReference>
<dbReference type="Pfam" id="PF02283">
    <property type="entry name" value="CobU"/>
    <property type="match status" value="1"/>
</dbReference>
<keyword evidence="15 19" id="KW-0342">GTP-binding</keyword>
<dbReference type="InterPro" id="IPR027417">
    <property type="entry name" value="P-loop_NTPase"/>
</dbReference>
<comment type="pathway">
    <text evidence="5">Cofactor biosynthesis; adenosylcobalamin biosynthesis; adenosylcobalamin from cob(II)yrinate a,c-diamide: step 6/7.</text>
</comment>
<protein>
    <recommendedName>
        <fullName evidence="16">Adenosylcobinamide kinase</fullName>
        <ecNumber evidence="8">2.7.1.156</ecNumber>
        <ecNumber evidence="9">2.7.7.62</ecNumber>
    </recommendedName>
    <alternativeName>
        <fullName evidence="17">Adenosylcobinamide-phosphate guanylyltransferase</fullName>
    </alternativeName>
</protein>
<organism evidence="20 21">
    <name type="scientific">Nocardioides cavernaquae</name>
    <dbReference type="NCBI Taxonomy" id="2321396"/>
    <lineage>
        <taxon>Bacteria</taxon>
        <taxon>Bacillati</taxon>
        <taxon>Actinomycetota</taxon>
        <taxon>Actinomycetes</taxon>
        <taxon>Propionibacteriales</taxon>
        <taxon>Nocardioidaceae</taxon>
        <taxon>Nocardioides</taxon>
    </lineage>
</organism>
<comment type="caution">
    <text evidence="20">The sequence shown here is derived from an EMBL/GenBank/DDBJ whole genome shotgun (WGS) entry which is preliminary data.</text>
</comment>
<dbReference type="PANTHER" id="PTHR34848">
    <property type="match status" value="1"/>
</dbReference>
<evidence type="ECO:0000313" key="20">
    <source>
        <dbReference type="EMBL" id="RJS47527.1"/>
    </source>
</evidence>
<reference evidence="21" key="1">
    <citation type="submission" date="2018-09" db="EMBL/GenBank/DDBJ databases">
        <authorList>
            <person name="Zhu H."/>
        </authorList>
    </citation>
    <scope>NUCLEOTIDE SEQUENCE [LARGE SCALE GENOMIC DNA]</scope>
    <source>
        <strain evidence="21">K1W22B-1</strain>
    </source>
</reference>
<dbReference type="AlphaFoldDB" id="A0A3A5HIH1"/>
<comment type="similarity">
    <text evidence="7">Belongs to the CobU/CobP family.</text>
</comment>
<comment type="pathway">
    <text evidence="6">Cofactor biosynthesis; adenosylcobalamin biosynthesis; adenosylcobalamin from cob(II)yrinate a,c-diamide: step 5/7.</text>
</comment>
<dbReference type="PIRSF" id="PIRSF006135">
    <property type="entry name" value="CobU"/>
    <property type="match status" value="1"/>
</dbReference>
<evidence type="ECO:0000256" key="2">
    <source>
        <dbReference type="ARBA" id="ARBA00000711"/>
    </source>
</evidence>
<dbReference type="EC" id="2.7.7.62" evidence="9"/>
<evidence type="ECO:0000256" key="16">
    <source>
        <dbReference type="ARBA" id="ARBA00029570"/>
    </source>
</evidence>
<dbReference type="EC" id="2.7.1.156" evidence="8"/>
<keyword evidence="11 20" id="KW-0808">Transferase</keyword>
<comment type="function">
    <text evidence="4">Catalyzes ATP-dependent phosphorylation of adenosylcobinamide and addition of GMP to adenosylcobinamide phosphate.</text>
</comment>
<keyword evidence="10" id="KW-0169">Cobalamin biosynthesis</keyword>
<keyword evidence="14" id="KW-0067">ATP-binding</keyword>
<name>A0A3A5HIH1_9ACTN</name>
<dbReference type="GO" id="GO:0005524">
    <property type="term" value="F:ATP binding"/>
    <property type="evidence" value="ECO:0007669"/>
    <property type="project" value="UniProtKB-KW"/>
</dbReference>